<dbReference type="InterPro" id="IPR001452">
    <property type="entry name" value="SH3_domain"/>
</dbReference>
<keyword evidence="7" id="KW-1185">Reference proteome</keyword>
<proteinExistence type="predicted"/>
<keyword evidence="3" id="KW-0175">Coiled coil</keyword>
<dbReference type="Pfam" id="PF00018">
    <property type="entry name" value="SH3_1"/>
    <property type="match status" value="1"/>
</dbReference>
<evidence type="ECO:0000256" key="3">
    <source>
        <dbReference type="SAM" id="Coils"/>
    </source>
</evidence>
<dbReference type="AlphaFoldDB" id="A0A4T0WXR9"/>
<dbReference type="Proteomes" id="UP000307173">
    <property type="component" value="Unassembled WGS sequence"/>
</dbReference>
<name>A0A4T0WXR9_9ASCO</name>
<dbReference type="SUPFAM" id="SSF50044">
    <property type="entry name" value="SH3-domain"/>
    <property type="match status" value="1"/>
</dbReference>
<dbReference type="GO" id="GO:0051666">
    <property type="term" value="P:actin cortical patch localization"/>
    <property type="evidence" value="ECO:0007669"/>
    <property type="project" value="InterPro"/>
</dbReference>
<dbReference type="SUPFAM" id="SSF103657">
    <property type="entry name" value="BAR/IMD domain-like"/>
    <property type="match status" value="1"/>
</dbReference>
<dbReference type="STRING" id="52247.A0A4T0WXR9"/>
<evidence type="ECO:0000256" key="2">
    <source>
        <dbReference type="PROSITE-ProRule" id="PRU00192"/>
    </source>
</evidence>
<dbReference type="GO" id="GO:0006897">
    <property type="term" value="P:endocytosis"/>
    <property type="evidence" value="ECO:0007669"/>
    <property type="project" value="InterPro"/>
</dbReference>
<gene>
    <name evidence="6" type="ORF">CANINC_003744</name>
</gene>
<dbReference type="Gene3D" id="2.30.30.40">
    <property type="entry name" value="SH3 Domains"/>
    <property type="match status" value="1"/>
</dbReference>
<dbReference type="GO" id="GO:0097320">
    <property type="term" value="P:plasma membrane tubulation"/>
    <property type="evidence" value="ECO:0007669"/>
    <property type="project" value="TreeGrafter"/>
</dbReference>
<dbReference type="SMART" id="SM00326">
    <property type="entry name" value="SH3"/>
    <property type="match status" value="1"/>
</dbReference>
<dbReference type="FunFam" id="1.20.1270.60:FF:000048">
    <property type="entry name" value="BAR adaptor protein RVS167"/>
    <property type="match status" value="1"/>
</dbReference>
<evidence type="ECO:0008006" key="8">
    <source>
        <dbReference type="Google" id="ProtNLM"/>
    </source>
</evidence>
<dbReference type="PRINTS" id="PR00452">
    <property type="entry name" value="SH3DOMAIN"/>
</dbReference>
<comment type="caution">
    <text evidence="6">The sequence shown here is derived from an EMBL/GenBank/DDBJ whole genome shotgun (WGS) entry which is preliminary data.</text>
</comment>
<evidence type="ECO:0000256" key="1">
    <source>
        <dbReference type="ARBA" id="ARBA00022443"/>
    </source>
</evidence>
<dbReference type="OrthoDB" id="2159336at2759"/>
<dbReference type="Pfam" id="PF03114">
    <property type="entry name" value="BAR"/>
    <property type="match status" value="1"/>
</dbReference>
<reference evidence="6 7" key="1">
    <citation type="journal article" date="2019" name="Front. Genet.">
        <title>Whole-Genome Sequencing of the Opportunistic Yeast Pathogen Candida inconspicua Uncovers Its Hybrid Origin.</title>
        <authorList>
            <person name="Mixao V."/>
            <person name="Hansen A.P."/>
            <person name="Saus E."/>
            <person name="Boekhout T."/>
            <person name="Lass-Florl C."/>
            <person name="Gabaldon T."/>
        </authorList>
    </citation>
    <scope>NUCLEOTIDE SEQUENCE [LARGE SCALE GENOMIC DNA]</scope>
    <source>
        <strain evidence="6 7">CBS 180</strain>
    </source>
</reference>
<feature type="domain" description="SH3" evidence="4">
    <location>
        <begin position="445"/>
        <end position="504"/>
    </location>
</feature>
<dbReference type="CDD" id="cd07599">
    <property type="entry name" value="BAR_Rvs167p"/>
    <property type="match status" value="1"/>
</dbReference>
<dbReference type="PROSITE" id="PS51021">
    <property type="entry name" value="BAR"/>
    <property type="match status" value="1"/>
</dbReference>
<dbReference type="InterPro" id="IPR046982">
    <property type="entry name" value="BIN3/RVS161-like"/>
</dbReference>
<dbReference type="Gene3D" id="1.20.1270.60">
    <property type="entry name" value="Arfaptin homology (AH) domain/BAR domain"/>
    <property type="match status" value="1"/>
</dbReference>
<organism evidence="6 7">
    <name type="scientific">Pichia inconspicua</name>
    <dbReference type="NCBI Taxonomy" id="52247"/>
    <lineage>
        <taxon>Eukaryota</taxon>
        <taxon>Fungi</taxon>
        <taxon>Dikarya</taxon>
        <taxon>Ascomycota</taxon>
        <taxon>Saccharomycotina</taxon>
        <taxon>Pichiomycetes</taxon>
        <taxon>Pichiales</taxon>
        <taxon>Pichiaceae</taxon>
        <taxon>Pichia</taxon>
    </lineage>
</organism>
<dbReference type="FunFam" id="2.30.30.40:FF:000100">
    <property type="entry name" value="SH3 domain-containing YSC84-like protein 1"/>
    <property type="match status" value="1"/>
</dbReference>
<dbReference type="EMBL" id="SELW01000599">
    <property type="protein sequence ID" value="TID19174.1"/>
    <property type="molecule type" value="Genomic_DNA"/>
</dbReference>
<keyword evidence="1 2" id="KW-0728">SH3 domain</keyword>
<dbReference type="GO" id="GO:0031097">
    <property type="term" value="C:medial cortex"/>
    <property type="evidence" value="ECO:0007669"/>
    <property type="project" value="TreeGrafter"/>
</dbReference>
<dbReference type="PANTHER" id="PTHR47174">
    <property type="entry name" value="BRIDGING INTEGRATOR 3"/>
    <property type="match status" value="1"/>
</dbReference>
<evidence type="ECO:0000313" key="6">
    <source>
        <dbReference type="EMBL" id="TID19174.1"/>
    </source>
</evidence>
<dbReference type="GO" id="GO:0043332">
    <property type="term" value="C:mating projection tip"/>
    <property type="evidence" value="ECO:0007669"/>
    <property type="project" value="TreeGrafter"/>
</dbReference>
<protein>
    <recommendedName>
        <fullName evidence="8">SH3 domain-containing protein</fullName>
    </recommendedName>
</protein>
<accession>A0A4T0WXR9</accession>
<dbReference type="GO" id="GO:1990528">
    <property type="term" value="C:Rvs161p-Rvs167p complex"/>
    <property type="evidence" value="ECO:0007669"/>
    <property type="project" value="TreeGrafter"/>
</dbReference>
<feature type="coiled-coil region" evidence="3">
    <location>
        <begin position="149"/>
        <end position="176"/>
    </location>
</feature>
<dbReference type="InterPro" id="IPR027267">
    <property type="entry name" value="AH/BAR_dom_sf"/>
</dbReference>
<feature type="coiled-coil region" evidence="3">
    <location>
        <begin position="32"/>
        <end position="59"/>
    </location>
</feature>
<evidence type="ECO:0000259" key="4">
    <source>
        <dbReference type="PROSITE" id="PS50002"/>
    </source>
</evidence>
<dbReference type="GO" id="GO:0030479">
    <property type="term" value="C:actin cortical patch"/>
    <property type="evidence" value="ECO:0007669"/>
    <property type="project" value="TreeGrafter"/>
</dbReference>
<evidence type="ECO:0000313" key="7">
    <source>
        <dbReference type="Proteomes" id="UP000307173"/>
    </source>
</evidence>
<dbReference type="PANTHER" id="PTHR47174:SF1">
    <property type="entry name" value="REDUCED VIABILITY UPON STARVATION PROTEIN 167"/>
    <property type="match status" value="1"/>
</dbReference>
<dbReference type="SMART" id="SM00721">
    <property type="entry name" value="BAR"/>
    <property type="match status" value="1"/>
</dbReference>
<dbReference type="GO" id="GO:0008289">
    <property type="term" value="F:lipid binding"/>
    <property type="evidence" value="ECO:0007669"/>
    <property type="project" value="TreeGrafter"/>
</dbReference>
<dbReference type="InterPro" id="IPR004148">
    <property type="entry name" value="BAR_dom"/>
</dbReference>
<dbReference type="InterPro" id="IPR036028">
    <property type="entry name" value="SH3-like_dom_sf"/>
</dbReference>
<evidence type="ECO:0000259" key="5">
    <source>
        <dbReference type="PROSITE" id="PS51021"/>
    </source>
</evidence>
<feature type="domain" description="BAR" evidence="5">
    <location>
        <begin position="17"/>
        <end position="254"/>
    </location>
</feature>
<sequence>MSFKGFQKAIVRAPQNFRQKLHMGTVTEDAVYSDAERRFKELEAETKRLSEESKRYHKAVNDMLDHQLGFSKAIQEIYKPISGRMSDPNSAIPEGNPEGIEACEQYNDVVNELKDILKPDLELIETRIVAPAQELLTIIQSIRKMAVKRNHKQLDLDRHQNSLQKIQNKKERSVKDEEKIYKYENDVALAQQEFDYYNEMMKAELPILFQLEAEMVKPLFVSLYFMQLNVFYTLASRMEEMKIPYFDLSQDIVEAFHAKRGDVQERADAIGITHFKIGHAKNKLEMTRRRFEMQQQNAGAPGAPGAYGTSPAYGTTPAYGANTGVGAPVSTPAYGSASTYGSPPAYGTTPTYGAVPATTAASTSTYGSYGSAGYSATPPTTATTGYGTAPSVVSPAYGAEKTSFGGYPAEKSPVASGYQSPLTAVSPTPVASVPPIQQHTPAVAPAGESCRALYDYTAQAAGDLTFHAGDVIRIIQRTPDQNGWWTGELNGVQGVFPGNYVQLL</sequence>
<dbReference type="PROSITE" id="PS50002">
    <property type="entry name" value="SH3"/>
    <property type="match status" value="1"/>
</dbReference>